<dbReference type="InterPro" id="IPR008715">
    <property type="entry name" value="SAM-MeTfrase_NodS-like"/>
</dbReference>
<keyword evidence="3" id="KW-1185">Reference proteome</keyword>
<dbReference type="SUPFAM" id="SSF53335">
    <property type="entry name" value="S-adenosyl-L-methionine-dependent methyltransferases"/>
    <property type="match status" value="1"/>
</dbReference>
<proteinExistence type="predicted"/>
<dbReference type="Pfam" id="PF05401">
    <property type="entry name" value="NodS"/>
    <property type="match status" value="1"/>
</dbReference>
<dbReference type="RefSeq" id="WP_267030845.1">
    <property type="nucleotide sequence ID" value="NZ_JAIFZO010000002.1"/>
</dbReference>
<reference evidence="2" key="1">
    <citation type="journal article" date="2022" name="bioRxiv">
        <title>Discovery and biosynthetic assessment of Streptomyces ortus sp nov. isolated from a deep-sea sponge.</title>
        <authorList>
            <person name="Williams S.E."/>
        </authorList>
    </citation>
    <scope>NUCLEOTIDE SEQUENCE</scope>
    <source>
        <strain evidence="2">A15ISP2-DRY2</strain>
    </source>
</reference>
<feature type="region of interest" description="Disordered" evidence="1">
    <location>
        <begin position="194"/>
        <end position="216"/>
    </location>
</feature>
<evidence type="ECO:0000313" key="3">
    <source>
        <dbReference type="Proteomes" id="UP001165590"/>
    </source>
</evidence>
<comment type="caution">
    <text evidence="2">The sequence shown here is derived from an EMBL/GenBank/DDBJ whole genome shotgun (WGS) entry which is preliminary data.</text>
</comment>
<dbReference type="CDD" id="cd02440">
    <property type="entry name" value="AdoMet_MTases"/>
    <property type="match status" value="1"/>
</dbReference>
<sequence>MNTPAATPDETPANTPARYFDDQYARAADPWHLGERWYDRRKYTLTVAALPRPRYPRAFEPGCSVGVLTELLAPRCDRLLATDRVASAVESTARRTERLDQVTARRMTVPEEWPEESFDLVVLSELLYYFDTGTRTRLVRQSVESLREGGHLVTVHWNHPVAEHTCTGRDIAEHLDTLSGLRRLARYDDPDFTLSVHERGRGPGPALSPARAEGLA</sequence>
<dbReference type="Proteomes" id="UP001165590">
    <property type="component" value="Unassembled WGS sequence"/>
</dbReference>
<dbReference type="InterPro" id="IPR029063">
    <property type="entry name" value="SAM-dependent_MTases_sf"/>
</dbReference>
<organism evidence="2 3">
    <name type="scientific">Streptomyces ortus</name>
    <dbReference type="NCBI Taxonomy" id="2867268"/>
    <lineage>
        <taxon>Bacteria</taxon>
        <taxon>Bacillati</taxon>
        <taxon>Actinomycetota</taxon>
        <taxon>Actinomycetes</taxon>
        <taxon>Kitasatosporales</taxon>
        <taxon>Streptomycetaceae</taxon>
        <taxon>Streptomyces</taxon>
    </lineage>
</organism>
<dbReference type="Gene3D" id="3.40.50.150">
    <property type="entry name" value="Vaccinia Virus protein VP39"/>
    <property type="match status" value="1"/>
</dbReference>
<gene>
    <name evidence="2" type="ORF">K3769_38490</name>
</gene>
<accession>A0ABT3VI07</accession>
<name>A0ABT3VI07_9ACTN</name>
<dbReference type="EMBL" id="JAIFZO010000002">
    <property type="protein sequence ID" value="MCX4238564.1"/>
    <property type="molecule type" value="Genomic_DNA"/>
</dbReference>
<protein>
    <submittedName>
        <fullName evidence="2">Nodulation S family protein</fullName>
    </submittedName>
</protein>
<evidence type="ECO:0000313" key="2">
    <source>
        <dbReference type="EMBL" id="MCX4238564.1"/>
    </source>
</evidence>
<evidence type="ECO:0000256" key="1">
    <source>
        <dbReference type="SAM" id="MobiDB-lite"/>
    </source>
</evidence>